<name>E4XUY7_OIKDI</name>
<feature type="compositionally biased region" description="Low complexity" evidence="1">
    <location>
        <begin position="628"/>
        <end position="676"/>
    </location>
</feature>
<evidence type="ECO:0000256" key="1">
    <source>
        <dbReference type="SAM" id="MobiDB-lite"/>
    </source>
</evidence>
<organism evidence="2">
    <name type="scientific">Oikopleura dioica</name>
    <name type="common">Tunicate</name>
    <dbReference type="NCBI Taxonomy" id="34765"/>
    <lineage>
        <taxon>Eukaryota</taxon>
        <taxon>Metazoa</taxon>
        <taxon>Chordata</taxon>
        <taxon>Tunicata</taxon>
        <taxon>Appendicularia</taxon>
        <taxon>Copelata</taxon>
        <taxon>Oikopleuridae</taxon>
        <taxon>Oikopleura</taxon>
    </lineage>
</organism>
<sequence length="803" mass="90455">MYAFFTKNACDSHRSTPEFDVFEFQDALYACFALEIFLRKGCSRFPDVRSGKFRNNLAELERILKKSRVAEATFRQNQRAPASNSRQLPNICFGPSPSQTMKKPSHLLIMPDDDIASASRANLQKWQAQLLDFMITFLDDTDEKDDVRLAAIKLKLMSNQLKVNRLEPCAPNLTKIHRAHSRTVPHSLPRPVTFKLTPGESTVIVDDGILDSRNDNLLLPLEQFESAASNVEVTFNDFRNLSMNHDRSLPSNVNLGGRCTENFVQPRQAPDSEILAQRLDLTGKSRYWNTTRKIFKAPAQQIGLPVRHNADLSSGAQDVDDDVKFCSSLQNTSLQARRSTESASQPPERDKFLAKYSKSSGRCSSSHWKSVNSGDASGFTATALSTSKVELRRFFDSAHLESAKLSLWMNRFYSFRFCSPKLLHEEIIKSSLARKYEFKVIDNAESYLKLACAQRDKRSIVDFYIDALHRFEHYLEAIKLRLNWPFFMICAQTDLLPHENGVKRQQVLPLEFVARLLHHQILQFIHNPDVSSTTHFSYAELTRECLELPSSPARIATNEADFVLEKKLEQQYRARTLKPGDQVALYPPESAFELILKPHIYFQNLGGRLGKRSSGSGNARQLTSQKNPPTGTTSSASTSLPASAVTSCQSSSTTRPSQATSTRRSSSTSLDSPSTTLGPNTAVADSRSKTKIVKVQLDVNLAVFAKRHARFLLVEKRRFSTYLIADWTAAGDNSSFLETVGSKFFATFDLLQLACRALSFRAAMLSLRDSSLRQNTACSRLLYFPPIFSYLHLLPLGNLLRRL</sequence>
<accession>E4XUY7</accession>
<dbReference type="AlphaFoldDB" id="E4XUY7"/>
<reference evidence="2" key="1">
    <citation type="journal article" date="2010" name="Science">
        <title>Plasticity of animal genome architecture unmasked by rapid evolution of a pelagic tunicate.</title>
        <authorList>
            <person name="Denoeud F."/>
            <person name="Henriet S."/>
            <person name="Mungpakdee S."/>
            <person name="Aury J.M."/>
            <person name="Da Silva C."/>
            <person name="Brinkmann H."/>
            <person name="Mikhaleva J."/>
            <person name="Olsen L.C."/>
            <person name="Jubin C."/>
            <person name="Canestro C."/>
            <person name="Bouquet J.M."/>
            <person name="Danks G."/>
            <person name="Poulain J."/>
            <person name="Campsteijn C."/>
            <person name="Adamski M."/>
            <person name="Cross I."/>
            <person name="Yadetie F."/>
            <person name="Muffato M."/>
            <person name="Louis A."/>
            <person name="Butcher S."/>
            <person name="Tsagkogeorga G."/>
            <person name="Konrad A."/>
            <person name="Singh S."/>
            <person name="Jensen M.F."/>
            <person name="Cong E.H."/>
            <person name="Eikeseth-Otteraa H."/>
            <person name="Noel B."/>
            <person name="Anthouard V."/>
            <person name="Porcel B.M."/>
            <person name="Kachouri-Lafond R."/>
            <person name="Nishino A."/>
            <person name="Ugolini M."/>
            <person name="Chourrout P."/>
            <person name="Nishida H."/>
            <person name="Aasland R."/>
            <person name="Huzurbazar S."/>
            <person name="Westhof E."/>
            <person name="Delsuc F."/>
            <person name="Lehrach H."/>
            <person name="Reinhardt R."/>
            <person name="Weissenbach J."/>
            <person name="Roy S.W."/>
            <person name="Artiguenave F."/>
            <person name="Postlethwait J.H."/>
            <person name="Manak J.R."/>
            <person name="Thompson E.M."/>
            <person name="Jaillon O."/>
            <person name="Du Pasquier L."/>
            <person name="Boudinot P."/>
            <person name="Liberles D.A."/>
            <person name="Volff J.N."/>
            <person name="Philippe H."/>
            <person name="Lenhard B."/>
            <person name="Roest Crollius H."/>
            <person name="Wincker P."/>
            <person name="Chourrout D."/>
        </authorList>
    </citation>
    <scope>NUCLEOTIDE SEQUENCE [LARGE SCALE GENOMIC DNA]</scope>
</reference>
<dbReference type="Proteomes" id="UP000001307">
    <property type="component" value="Unassembled WGS sequence"/>
</dbReference>
<proteinExistence type="predicted"/>
<feature type="compositionally biased region" description="Polar residues" evidence="1">
    <location>
        <begin position="618"/>
        <end position="627"/>
    </location>
</feature>
<dbReference type="EMBL" id="FN653195">
    <property type="protein sequence ID" value="CBY13534.1"/>
    <property type="molecule type" value="Genomic_DNA"/>
</dbReference>
<evidence type="ECO:0000313" key="2">
    <source>
        <dbReference type="EMBL" id="CBY13534.1"/>
    </source>
</evidence>
<dbReference type="InParanoid" id="E4XUY7"/>
<feature type="region of interest" description="Disordered" evidence="1">
    <location>
        <begin position="611"/>
        <end position="683"/>
    </location>
</feature>
<gene>
    <name evidence="2" type="ORF">GSOID_T00005310001</name>
</gene>
<keyword evidence="3" id="KW-1185">Reference proteome</keyword>
<protein>
    <submittedName>
        <fullName evidence="2">Uncharacterized protein</fullName>
    </submittedName>
</protein>
<evidence type="ECO:0000313" key="3">
    <source>
        <dbReference type="Proteomes" id="UP000001307"/>
    </source>
</evidence>